<comment type="caution">
    <text evidence="2">The sequence shown here is derived from an EMBL/GenBank/DDBJ whole genome shotgun (WGS) entry which is preliminary data.</text>
</comment>
<dbReference type="InterPro" id="IPR029068">
    <property type="entry name" value="Glyas_Bleomycin-R_OHBP_Dase"/>
</dbReference>
<dbReference type="InterPro" id="IPR037523">
    <property type="entry name" value="VOC_core"/>
</dbReference>
<sequence length="130" mass="14958">MKSSFNILGIEQISIRVRDINAAVQFYQNTLELQLLFEIPNMAFFACNGIQIMLSVPEQSEFDHPSSTFYFKVEDINAAYDTLLGRGVTFLGKPHKVVEMNDTQTWMAFFYDPDQNMHALTSQVHVTRDQ</sequence>
<evidence type="ECO:0000313" key="3">
    <source>
        <dbReference type="Proteomes" id="UP000600247"/>
    </source>
</evidence>
<dbReference type="RefSeq" id="WP_188890010.1">
    <property type="nucleotide sequence ID" value="NZ_BMHY01000005.1"/>
</dbReference>
<protein>
    <recommendedName>
        <fullName evidence="1">VOC domain-containing protein</fullName>
    </recommendedName>
</protein>
<dbReference type="Gene3D" id="3.10.180.10">
    <property type="entry name" value="2,3-Dihydroxybiphenyl 1,2-Dioxygenase, domain 1"/>
    <property type="match status" value="1"/>
</dbReference>
<dbReference type="PROSITE" id="PS51819">
    <property type="entry name" value="VOC"/>
    <property type="match status" value="1"/>
</dbReference>
<dbReference type="EMBL" id="BMHY01000005">
    <property type="protein sequence ID" value="GGG72263.1"/>
    <property type="molecule type" value="Genomic_DNA"/>
</dbReference>
<dbReference type="Proteomes" id="UP000600247">
    <property type="component" value="Unassembled WGS sequence"/>
</dbReference>
<dbReference type="Pfam" id="PF00903">
    <property type="entry name" value="Glyoxalase"/>
    <property type="match status" value="1"/>
</dbReference>
<evidence type="ECO:0000259" key="1">
    <source>
        <dbReference type="PROSITE" id="PS51819"/>
    </source>
</evidence>
<evidence type="ECO:0000313" key="2">
    <source>
        <dbReference type="EMBL" id="GGG72263.1"/>
    </source>
</evidence>
<dbReference type="AlphaFoldDB" id="A0A917HA06"/>
<organism evidence="2 3">
    <name type="scientific">Paenibacillus radicis</name>
    <name type="common">ex Gao et al. 2016</name>
    <dbReference type="NCBI Taxonomy" id="1737354"/>
    <lineage>
        <taxon>Bacteria</taxon>
        <taxon>Bacillati</taxon>
        <taxon>Bacillota</taxon>
        <taxon>Bacilli</taxon>
        <taxon>Bacillales</taxon>
        <taxon>Paenibacillaceae</taxon>
        <taxon>Paenibacillus</taxon>
    </lineage>
</organism>
<proteinExistence type="predicted"/>
<keyword evidence="3" id="KW-1185">Reference proteome</keyword>
<feature type="domain" description="VOC" evidence="1">
    <location>
        <begin position="9"/>
        <end position="123"/>
    </location>
</feature>
<dbReference type="SUPFAM" id="SSF54593">
    <property type="entry name" value="Glyoxalase/Bleomycin resistance protein/Dihydroxybiphenyl dioxygenase"/>
    <property type="match status" value="1"/>
</dbReference>
<reference evidence="2 3" key="1">
    <citation type="journal article" date="2014" name="Int. J. Syst. Evol. Microbiol.">
        <title>Complete genome sequence of Corynebacterium casei LMG S-19264T (=DSM 44701T), isolated from a smear-ripened cheese.</title>
        <authorList>
            <consortium name="US DOE Joint Genome Institute (JGI-PGF)"/>
            <person name="Walter F."/>
            <person name="Albersmeier A."/>
            <person name="Kalinowski J."/>
            <person name="Ruckert C."/>
        </authorList>
    </citation>
    <scope>NUCLEOTIDE SEQUENCE [LARGE SCALE GENOMIC DNA]</scope>
    <source>
        <strain evidence="2 3">CGMCC 1.15286</strain>
    </source>
</reference>
<name>A0A917HA06_9BACL</name>
<dbReference type="CDD" id="cd06587">
    <property type="entry name" value="VOC"/>
    <property type="match status" value="1"/>
</dbReference>
<accession>A0A917HA06</accession>
<dbReference type="InterPro" id="IPR004360">
    <property type="entry name" value="Glyas_Fos-R_dOase_dom"/>
</dbReference>
<gene>
    <name evidence="2" type="ORF">GCM10010918_30040</name>
</gene>